<feature type="compositionally biased region" description="Polar residues" evidence="5">
    <location>
        <begin position="116"/>
        <end position="126"/>
    </location>
</feature>
<keyword evidence="2 6" id="KW-0812">Transmembrane</keyword>
<dbReference type="GO" id="GO:0071944">
    <property type="term" value="C:cell periphery"/>
    <property type="evidence" value="ECO:0007669"/>
    <property type="project" value="UniProtKB-ARBA"/>
</dbReference>
<feature type="compositionally biased region" description="Basic and acidic residues" evidence="5">
    <location>
        <begin position="200"/>
        <end position="209"/>
    </location>
</feature>
<organism evidence="7 8">
    <name type="scientific">Roridomyces roridus</name>
    <dbReference type="NCBI Taxonomy" id="1738132"/>
    <lineage>
        <taxon>Eukaryota</taxon>
        <taxon>Fungi</taxon>
        <taxon>Dikarya</taxon>
        <taxon>Basidiomycota</taxon>
        <taxon>Agaricomycotina</taxon>
        <taxon>Agaricomycetes</taxon>
        <taxon>Agaricomycetidae</taxon>
        <taxon>Agaricales</taxon>
        <taxon>Marasmiineae</taxon>
        <taxon>Mycenaceae</taxon>
        <taxon>Roridomyces</taxon>
    </lineage>
</organism>
<evidence type="ECO:0000256" key="6">
    <source>
        <dbReference type="SAM" id="Phobius"/>
    </source>
</evidence>
<dbReference type="PANTHER" id="PTHR15549">
    <property type="entry name" value="PAIRED IMMUNOGLOBULIN-LIKE TYPE 2 RECEPTOR"/>
    <property type="match status" value="1"/>
</dbReference>
<protein>
    <submittedName>
        <fullName evidence="7">Uncharacterized protein</fullName>
    </submittedName>
</protein>
<dbReference type="GO" id="GO:0016020">
    <property type="term" value="C:membrane"/>
    <property type="evidence" value="ECO:0007669"/>
    <property type="project" value="UniProtKB-SubCell"/>
</dbReference>
<feature type="region of interest" description="Disordered" evidence="5">
    <location>
        <begin position="116"/>
        <end position="159"/>
    </location>
</feature>
<evidence type="ECO:0000256" key="3">
    <source>
        <dbReference type="ARBA" id="ARBA00022989"/>
    </source>
</evidence>
<evidence type="ECO:0000256" key="1">
    <source>
        <dbReference type="ARBA" id="ARBA00004167"/>
    </source>
</evidence>
<dbReference type="EMBL" id="JARKIF010000012">
    <property type="protein sequence ID" value="KAJ7626148.1"/>
    <property type="molecule type" value="Genomic_DNA"/>
</dbReference>
<keyword evidence="3 6" id="KW-1133">Transmembrane helix</keyword>
<feature type="region of interest" description="Disordered" evidence="5">
    <location>
        <begin position="194"/>
        <end position="214"/>
    </location>
</feature>
<gene>
    <name evidence="7" type="ORF">FB45DRAFT_923048</name>
</gene>
<sequence length="316" mass="33885">MHLDAFYSLYSLSRMAQHMPYLARQSIGCPAQDNNGSPLTDHHVISQTSQTLLDCIYADGAGECGYILQDDQDLTNGSAACPDLGLAQPTTNSVDSSVPSTPAKTTSTLPAITASASQASLTSPSHANTGSSSSPPNTTPSSADASTSSHSLNPLPQNTHARHLSTGAIIGITFGAVGSLLWIILFVVVYQRQRRRRRPHTDQEAHPDADITPFSPVMAVDLPAEYTDQHSDSAVLDSKSNRPFSGTSVEFPSDEEPSPGSSQESRQRLHAESTRGDDDGLQTQALEARIRTLVEQELHYYLGDHGSPPEYSNDRA</sequence>
<proteinExistence type="predicted"/>
<dbReference type="Proteomes" id="UP001221142">
    <property type="component" value="Unassembled WGS sequence"/>
</dbReference>
<dbReference type="AlphaFoldDB" id="A0AAD7BNK8"/>
<reference evidence="7" key="1">
    <citation type="submission" date="2023-03" db="EMBL/GenBank/DDBJ databases">
        <title>Massive genome expansion in bonnet fungi (Mycena s.s.) driven by repeated elements and novel gene families across ecological guilds.</title>
        <authorList>
            <consortium name="Lawrence Berkeley National Laboratory"/>
            <person name="Harder C.B."/>
            <person name="Miyauchi S."/>
            <person name="Viragh M."/>
            <person name="Kuo A."/>
            <person name="Thoen E."/>
            <person name="Andreopoulos B."/>
            <person name="Lu D."/>
            <person name="Skrede I."/>
            <person name="Drula E."/>
            <person name="Henrissat B."/>
            <person name="Morin E."/>
            <person name="Kohler A."/>
            <person name="Barry K."/>
            <person name="LaButti K."/>
            <person name="Morin E."/>
            <person name="Salamov A."/>
            <person name="Lipzen A."/>
            <person name="Mereny Z."/>
            <person name="Hegedus B."/>
            <person name="Baldrian P."/>
            <person name="Stursova M."/>
            <person name="Weitz H."/>
            <person name="Taylor A."/>
            <person name="Grigoriev I.V."/>
            <person name="Nagy L.G."/>
            <person name="Martin F."/>
            <person name="Kauserud H."/>
        </authorList>
    </citation>
    <scope>NUCLEOTIDE SEQUENCE</scope>
    <source>
        <strain evidence="7">9284</strain>
    </source>
</reference>
<evidence type="ECO:0000256" key="4">
    <source>
        <dbReference type="ARBA" id="ARBA00023136"/>
    </source>
</evidence>
<feature type="compositionally biased region" description="Low complexity" evidence="5">
    <location>
        <begin position="127"/>
        <end position="153"/>
    </location>
</feature>
<comment type="subcellular location">
    <subcellularLocation>
        <location evidence="1">Membrane</location>
        <topology evidence="1">Single-pass membrane protein</topology>
    </subcellularLocation>
</comment>
<accession>A0AAD7BNK8</accession>
<feature type="region of interest" description="Disordered" evidence="5">
    <location>
        <begin position="229"/>
        <end position="287"/>
    </location>
</feature>
<evidence type="ECO:0000256" key="2">
    <source>
        <dbReference type="ARBA" id="ARBA00022692"/>
    </source>
</evidence>
<dbReference type="InterPro" id="IPR051694">
    <property type="entry name" value="Immunoregulatory_rcpt-like"/>
</dbReference>
<feature type="transmembrane region" description="Helical" evidence="6">
    <location>
        <begin position="168"/>
        <end position="190"/>
    </location>
</feature>
<feature type="compositionally biased region" description="Polar residues" evidence="5">
    <location>
        <begin position="241"/>
        <end position="250"/>
    </location>
</feature>
<evidence type="ECO:0000313" key="8">
    <source>
        <dbReference type="Proteomes" id="UP001221142"/>
    </source>
</evidence>
<name>A0AAD7BNK8_9AGAR</name>
<keyword evidence="8" id="KW-1185">Reference proteome</keyword>
<feature type="compositionally biased region" description="Basic and acidic residues" evidence="5">
    <location>
        <begin position="265"/>
        <end position="278"/>
    </location>
</feature>
<evidence type="ECO:0000313" key="7">
    <source>
        <dbReference type="EMBL" id="KAJ7626148.1"/>
    </source>
</evidence>
<comment type="caution">
    <text evidence="7">The sequence shown here is derived from an EMBL/GenBank/DDBJ whole genome shotgun (WGS) entry which is preliminary data.</text>
</comment>
<keyword evidence="4 6" id="KW-0472">Membrane</keyword>
<evidence type="ECO:0000256" key="5">
    <source>
        <dbReference type="SAM" id="MobiDB-lite"/>
    </source>
</evidence>